<comment type="caution">
    <text evidence="2">The sequence shown here is derived from an EMBL/GenBank/DDBJ whole genome shotgun (WGS) entry which is preliminary data.</text>
</comment>
<gene>
    <name evidence="2" type="ORF">HMPREF0765_0011</name>
</gene>
<evidence type="ECO:0000259" key="1">
    <source>
        <dbReference type="Pfam" id="PF01261"/>
    </source>
</evidence>
<dbReference type="HOGENOM" id="CLU_085355_0_0_10"/>
<name>C2FRQ5_SPHSI</name>
<dbReference type="GO" id="GO:0004519">
    <property type="term" value="F:endonuclease activity"/>
    <property type="evidence" value="ECO:0007669"/>
    <property type="project" value="UniProtKB-KW"/>
</dbReference>
<dbReference type="InterPro" id="IPR050312">
    <property type="entry name" value="IolE/XylAMocC-like"/>
</dbReference>
<keyword evidence="2" id="KW-0378">Hydrolase</keyword>
<dbReference type="Gene3D" id="3.20.20.150">
    <property type="entry name" value="Divalent-metal-dependent TIM barrel enzymes"/>
    <property type="match status" value="1"/>
</dbReference>
<evidence type="ECO:0000313" key="2">
    <source>
        <dbReference type="EMBL" id="EEI94270.1"/>
    </source>
</evidence>
<dbReference type="PANTHER" id="PTHR12110">
    <property type="entry name" value="HYDROXYPYRUVATE ISOMERASE"/>
    <property type="match status" value="1"/>
</dbReference>
<dbReference type="EMBL" id="ACHB01000002">
    <property type="protein sequence ID" value="EEI94270.1"/>
    <property type="molecule type" value="Genomic_DNA"/>
</dbReference>
<dbReference type="AlphaFoldDB" id="C2FRQ5"/>
<organism evidence="2 3">
    <name type="scientific">Sphingobacterium spiritivorum ATCC 33300</name>
    <dbReference type="NCBI Taxonomy" id="525372"/>
    <lineage>
        <taxon>Bacteria</taxon>
        <taxon>Pseudomonadati</taxon>
        <taxon>Bacteroidota</taxon>
        <taxon>Sphingobacteriia</taxon>
        <taxon>Sphingobacteriales</taxon>
        <taxon>Sphingobacteriaceae</taxon>
        <taxon>Sphingobacterium</taxon>
    </lineage>
</organism>
<reference evidence="2 3" key="1">
    <citation type="submission" date="2009-01" db="EMBL/GenBank/DDBJ databases">
        <authorList>
            <person name="Qin X."/>
            <person name="Bachman B."/>
            <person name="Battles P."/>
            <person name="Bell A."/>
            <person name="Bess C."/>
            <person name="Bickham C."/>
            <person name="Chaboub L."/>
            <person name="Chen D."/>
            <person name="Coyle M."/>
            <person name="Deiros D.R."/>
            <person name="Dinh H."/>
            <person name="Forbes L."/>
            <person name="Fowler G."/>
            <person name="Francisco L."/>
            <person name="Fu Q."/>
            <person name="Gubbala S."/>
            <person name="Hale W."/>
            <person name="Han Y."/>
            <person name="Hemphill L."/>
            <person name="Highlander S.K."/>
            <person name="Hirani K."/>
            <person name="Hogues M."/>
            <person name="Jackson L."/>
            <person name="Jakkamsetti A."/>
            <person name="Javaid M."/>
            <person name="Jiang H."/>
            <person name="Korchina V."/>
            <person name="Kovar C."/>
            <person name="Lara F."/>
            <person name="Lee S."/>
            <person name="Mata R."/>
            <person name="Mathew T."/>
            <person name="Moen C."/>
            <person name="Morales K."/>
            <person name="Munidasa M."/>
            <person name="Nazareth L."/>
            <person name="Ngo R."/>
            <person name="Nguyen L."/>
            <person name="Okwuonu G."/>
            <person name="Ongeri F."/>
            <person name="Patil S."/>
            <person name="Petrosino J."/>
            <person name="Pham C."/>
            <person name="Pham P."/>
            <person name="Pu L.-L."/>
            <person name="Puazo M."/>
            <person name="Raj R."/>
            <person name="Reid J."/>
            <person name="Rouhana J."/>
            <person name="Saada N."/>
            <person name="Shang Y."/>
            <person name="Simmons D."/>
            <person name="Thornton R."/>
            <person name="Warren J."/>
            <person name="Weissenberger G."/>
            <person name="Zhang J."/>
            <person name="Zhang L."/>
            <person name="Zhou C."/>
            <person name="Zhu D."/>
            <person name="Muzny D."/>
            <person name="Worley K."/>
            <person name="Gibbs R."/>
        </authorList>
    </citation>
    <scope>NUCLEOTIDE SEQUENCE [LARGE SCALE GENOMIC DNA]</scope>
    <source>
        <strain evidence="2 3">ATCC 33300</strain>
    </source>
</reference>
<proteinExistence type="predicted"/>
<evidence type="ECO:0000313" key="3">
    <source>
        <dbReference type="Proteomes" id="UP000006241"/>
    </source>
</evidence>
<dbReference type="InterPro" id="IPR036237">
    <property type="entry name" value="Xyl_isomerase-like_sf"/>
</dbReference>
<dbReference type="InterPro" id="IPR013022">
    <property type="entry name" value="Xyl_isomerase-like_TIM-brl"/>
</dbReference>
<protein>
    <submittedName>
        <fullName evidence="2">AP endonuclease, family 2</fullName>
    </submittedName>
</protein>
<sequence>MNGSQIGTFERSTIPVADVKTTNMRNIKFLICALIALTTVSVHAQKKAAAYPEKKLNWKLGSQAYTFRLFTFAQALDKIDSCDLRYVEAFPGQDIGGGIEGKMDYNLSEEGKKAVKALLKKKNISLQAYGVVSGKNAAEWEKIFAFAKSMDIPVINCEPKEADLETVSQLCDKYDIKAAIHNHPDPSFYWNPDKILTLLKGKSARMGACADVGHWARSGLNPVESLKKLEGRVFHVHFKDLNVFGDKKAHDVHWGTGIIGMKDIINELKRQKFSGMISAEYEYNWENNKEDVKESVANFRKQL</sequence>
<dbReference type="PANTHER" id="PTHR12110:SF41">
    <property type="entry name" value="INOSOSE DEHYDRATASE"/>
    <property type="match status" value="1"/>
</dbReference>
<keyword evidence="2" id="KW-0255">Endonuclease</keyword>
<keyword evidence="2" id="KW-0540">Nuclease</keyword>
<dbReference type="SUPFAM" id="SSF51658">
    <property type="entry name" value="Xylose isomerase-like"/>
    <property type="match status" value="1"/>
</dbReference>
<feature type="domain" description="Xylose isomerase-like TIM barrel" evidence="1">
    <location>
        <begin position="80"/>
        <end position="301"/>
    </location>
</feature>
<accession>C2FRQ5</accession>
<dbReference type="Pfam" id="PF01261">
    <property type="entry name" value="AP_endonuc_2"/>
    <property type="match status" value="1"/>
</dbReference>
<dbReference type="Proteomes" id="UP000006241">
    <property type="component" value="Unassembled WGS sequence"/>
</dbReference>